<keyword evidence="3" id="KW-1185">Reference proteome</keyword>
<feature type="domain" description="PH" evidence="1">
    <location>
        <begin position="65"/>
        <end position="180"/>
    </location>
</feature>
<dbReference type="InterPro" id="IPR011993">
    <property type="entry name" value="PH-like_dom_sf"/>
</dbReference>
<reference evidence="2 3" key="1">
    <citation type="submission" date="2024-11" db="EMBL/GenBank/DDBJ databases">
        <title>Adaptive evolution of stress response genes in parasites aligns with host niche diversity.</title>
        <authorList>
            <person name="Hahn C."/>
            <person name="Resl P."/>
        </authorList>
    </citation>
    <scope>NUCLEOTIDE SEQUENCE [LARGE SCALE GENOMIC DNA]</scope>
    <source>
        <strain evidence="2">EGGRZ-B1_66</strain>
        <tissue evidence="2">Body</tissue>
    </source>
</reference>
<dbReference type="EMBL" id="JBJKFK010002412">
    <property type="protein sequence ID" value="KAL3311146.1"/>
    <property type="molecule type" value="Genomic_DNA"/>
</dbReference>
<dbReference type="AlphaFoldDB" id="A0ABD2PUK4"/>
<gene>
    <name evidence="2" type="ORF">Ciccas_010278</name>
</gene>
<dbReference type="Gene3D" id="2.30.29.30">
    <property type="entry name" value="Pleckstrin-homology domain (PH domain)/Phosphotyrosine-binding domain (PTB)"/>
    <property type="match status" value="1"/>
</dbReference>
<dbReference type="PROSITE" id="PS50003">
    <property type="entry name" value="PH_DOMAIN"/>
    <property type="match status" value="1"/>
</dbReference>
<comment type="caution">
    <text evidence="2">The sequence shown here is derived from an EMBL/GenBank/DDBJ whole genome shotgun (WGS) entry which is preliminary data.</text>
</comment>
<accession>A0ABD2PUK4</accession>
<dbReference type="Proteomes" id="UP001626550">
    <property type="component" value="Unassembled WGS sequence"/>
</dbReference>
<evidence type="ECO:0000259" key="1">
    <source>
        <dbReference type="PROSITE" id="PS50003"/>
    </source>
</evidence>
<name>A0ABD2PUK4_9PLAT</name>
<dbReference type="SMART" id="SM00233">
    <property type="entry name" value="PH"/>
    <property type="match status" value="1"/>
</dbReference>
<protein>
    <recommendedName>
        <fullName evidence="1">PH domain-containing protein</fullName>
    </recommendedName>
</protein>
<evidence type="ECO:0000313" key="3">
    <source>
        <dbReference type="Proteomes" id="UP001626550"/>
    </source>
</evidence>
<proteinExistence type="predicted"/>
<evidence type="ECO:0000313" key="2">
    <source>
        <dbReference type="EMBL" id="KAL3311146.1"/>
    </source>
</evidence>
<organism evidence="2 3">
    <name type="scientific">Cichlidogyrus casuarinus</name>
    <dbReference type="NCBI Taxonomy" id="1844966"/>
    <lineage>
        <taxon>Eukaryota</taxon>
        <taxon>Metazoa</taxon>
        <taxon>Spiralia</taxon>
        <taxon>Lophotrochozoa</taxon>
        <taxon>Platyhelminthes</taxon>
        <taxon>Monogenea</taxon>
        <taxon>Monopisthocotylea</taxon>
        <taxon>Dactylogyridea</taxon>
        <taxon>Ancyrocephalidae</taxon>
        <taxon>Cichlidogyrus</taxon>
    </lineage>
</organism>
<dbReference type="SUPFAM" id="SSF50729">
    <property type="entry name" value="PH domain-like"/>
    <property type="match status" value="1"/>
</dbReference>
<sequence length="348" mass="39229">MQQLICLESTQSEPLTLIETTERLNLLLQCPLSVFPAHSLLPAPMCQILGGIRSSANFSSQQLGGLRRIGWIQKYSKRGYQSRMGFLFKDHLIYASKWLSSFKVHGIIGLLDASIERSPRQRGATQNEEKTQHDTLFTFGVVVRVQLPNSTKIRRRRIIFSLPYASNYESWVSDIESNIEECNQNLKMHPHLSQSDGSALSHAFGFVRLSELLSKEGLDDELETETRQRQFSVHSVTSPVDRAGGMSETTTGSAWTINESCSSSRIFGPRSMCGKQAATEVTDCATDSKLLSREELNSCDLARNSRLHENNSIIHVCWHRQLSITTEHLLLANEVNIRLVQDSMHTQH</sequence>
<dbReference type="InterPro" id="IPR001849">
    <property type="entry name" value="PH_domain"/>
</dbReference>